<keyword evidence="2" id="KW-0496">Mitochondrion</keyword>
<feature type="region of interest" description="Disordered" evidence="4">
    <location>
        <begin position="19"/>
        <end position="70"/>
    </location>
</feature>
<evidence type="ECO:0000256" key="3">
    <source>
        <dbReference type="ARBA" id="ARBA00043970"/>
    </source>
</evidence>
<reference evidence="5 6" key="1">
    <citation type="journal article" date="2018" name="Nat. Ecol. Evol.">
        <title>Pezizomycetes genomes reveal the molecular basis of ectomycorrhizal truffle lifestyle.</title>
        <authorList>
            <person name="Murat C."/>
            <person name="Payen T."/>
            <person name="Noel B."/>
            <person name="Kuo A."/>
            <person name="Morin E."/>
            <person name="Chen J."/>
            <person name="Kohler A."/>
            <person name="Krizsan K."/>
            <person name="Balestrini R."/>
            <person name="Da Silva C."/>
            <person name="Montanini B."/>
            <person name="Hainaut M."/>
            <person name="Levati E."/>
            <person name="Barry K.W."/>
            <person name="Belfiori B."/>
            <person name="Cichocki N."/>
            <person name="Clum A."/>
            <person name="Dockter R.B."/>
            <person name="Fauchery L."/>
            <person name="Guy J."/>
            <person name="Iotti M."/>
            <person name="Le Tacon F."/>
            <person name="Lindquist E.A."/>
            <person name="Lipzen A."/>
            <person name="Malagnac F."/>
            <person name="Mello A."/>
            <person name="Molinier V."/>
            <person name="Miyauchi S."/>
            <person name="Poulain J."/>
            <person name="Riccioni C."/>
            <person name="Rubini A."/>
            <person name="Sitrit Y."/>
            <person name="Splivallo R."/>
            <person name="Traeger S."/>
            <person name="Wang M."/>
            <person name="Zifcakova L."/>
            <person name="Wipf D."/>
            <person name="Zambonelli A."/>
            <person name="Paolocci F."/>
            <person name="Nowrousian M."/>
            <person name="Ottonello S."/>
            <person name="Baldrian P."/>
            <person name="Spatafora J.W."/>
            <person name="Henrissat B."/>
            <person name="Nagy L.G."/>
            <person name="Aury J.M."/>
            <person name="Wincker P."/>
            <person name="Grigoriev I.V."/>
            <person name="Bonfante P."/>
            <person name="Martin F.M."/>
        </authorList>
    </citation>
    <scope>NUCLEOTIDE SEQUENCE [LARGE SCALE GENOMIC DNA]</scope>
    <source>
        <strain evidence="5 6">RN42</strain>
    </source>
</reference>
<dbReference type="EMBL" id="ML119646">
    <property type="protein sequence ID" value="RPA87549.1"/>
    <property type="molecule type" value="Genomic_DNA"/>
</dbReference>
<comment type="subcellular location">
    <subcellularLocation>
        <location evidence="1">Mitochondrion</location>
    </subcellularLocation>
</comment>
<sequence length="99" mass="11104">MQPTMIFRARTPLIRFLGKRSTPANLDHSVRPHPQSPGSLPQSFLNRSSGARQSSTNLSKGDIAPKEGQYFDRNELPARFRRLKMTAEEMEAVEMGGAF</sequence>
<dbReference type="GO" id="GO:0004591">
    <property type="term" value="F:oxoglutarate dehydrogenase (succinyl-transferring) activity"/>
    <property type="evidence" value="ECO:0007669"/>
    <property type="project" value="TreeGrafter"/>
</dbReference>
<organism evidence="5 6">
    <name type="scientific">Ascobolus immersus RN42</name>
    <dbReference type="NCBI Taxonomy" id="1160509"/>
    <lineage>
        <taxon>Eukaryota</taxon>
        <taxon>Fungi</taxon>
        <taxon>Dikarya</taxon>
        <taxon>Ascomycota</taxon>
        <taxon>Pezizomycotina</taxon>
        <taxon>Pezizomycetes</taxon>
        <taxon>Pezizales</taxon>
        <taxon>Ascobolaceae</taxon>
        <taxon>Ascobolus</taxon>
    </lineage>
</organism>
<dbReference type="Proteomes" id="UP000275078">
    <property type="component" value="Unassembled WGS sequence"/>
</dbReference>
<dbReference type="GO" id="GO:0006103">
    <property type="term" value="P:2-oxoglutarate metabolic process"/>
    <property type="evidence" value="ECO:0007669"/>
    <property type="project" value="InterPro"/>
</dbReference>
<dbReference type="STRING" id="1160509.A0A3N4INR9"/>
<dbReference type="GO" id="GO:0005739">
    <property type="term" value="C:mitochondrion"/>
    <property type="evidence" value="ECO:0007669"/>
    <property type="project" value="UniProtKB-SubCell"/>
</dbReference>
<dbReference type="InterPro" id="IPR020373">
    <property type="entry name" value="Kgd4/YMR-31"/>
</dbReference>
<dbReference type="PANTHER" id="PTHR31601">
    <property type="entry name" value="28S RIBOSOMAL PROTEIN S36, MITOCHONDRIAL"/>
    <property type="match status" value="1"/>
</dbReference>
<dbReference type="PANTHER" id="PTHR31601:SF2">
    <property type="entry name" value="ALPHA-KETOGLUTARATE DEHYDROGENASE COMPONENT 4"/>
    <property type="match status" value="1"/>
</dbReference>
<comment type="similarity">
    <text evidence="3">Belongs to the alpha-ketoglutarate dehydrogenase component 4 family.</text>
</comment>
<gene>
    <name evidence="5" type="ORF">BJ508DRAFT_320557</name>
</gene>
<keyword evidence="6" id="KW-1185">Reference proteome</keyword>
<dbReference type="AlphaFoldDB" id="A0A3N4INR9"/>
<evidence type="ECO:0000313" key="6">
    <source>
        <dbReference type="Proteomes" id="UP000275078"/>
    </source>
</evidence>
<dbReference type="Pfam" id="PF10937">
    <property type="entry name" value="Kgd4-YMR31"/>
    <property type="match status" value="1"/>
</dbReference>
<accession>A0A3N4INR9</accession>
<evidence type="ECO:0000256" key="2">
    <source>
        <dbReference type="ARBA" id="ARBA00023128"/>
    </source>
</evidence>
<evidence type="ECO:0000313" key="5">
    <source>
        <dbReference type="EMBL" id="RPA87549.1"/>
    </source>
</evidence>
<evidence type="ECO:0000256" key="4">
    <source>
        <dbReference type="SAM" id="MobiDB-lite"/>
    </source>
</evidence>
<protein>
    <recommendedName>
        <fullName evidence="7">Ribosomal protein S36, mitochondrial</fullName>
    </recommendedName>
</protein>
<evidence type="ECO:0000256" key="1">
    <source>
        <dbReference type="ARBA" id="ARBA00004173"/>
    </source>
</evidence>
<proteinExistence type="inferred from homology"/>
<dbReference type="OrthoDB" id="2116030at2759"/>
<evidence type="ECO:0008006" key="7">
    <source>
        <dbReference type="Google" id="ProtNLM"/>
    </source>
</evidence>
<name>A0A3N4INR9_ASCIM</name>
<feature type="compositionally biased region" description="Polar residues" evidence="4">
    <location>
        <begin position="36"/>
        <end position="59"/>
    </location>
</feature>